<evidence type="ECO:0000256" key="1">
    <source>
        <dbReference type="SAM" id="MobiDB-lite"/>
    </source>
</evidence>
<feature type="transmembrane region" description="Helical" evidence="2">
    <location>
        <begin position="325"/>
        <end position="345"/>
    </location>
</feature>
<organism evidence="3 4">
    <name type="scientific">Winogradskya consettensis</name>
    <dbReference type="NCBI Taxonomy" id="113560"/>
    <lineage>
        <taxon>Bacteria</taxon>
        <taxon>Bacillati</taxon>
        <taxon>Actinomycetota</taxon>
        <taxon>Actinomycetes</taxon>
        <taxon>Micromonosporales</taxon>
        <taxon>Micromonosporaceae</taxon>
        <taxon>Winogradskya</taxon>
    </lineage>
</organism>
<keyword evidence="2" id="KW-0812">Transmembrane</keyword>
<feature type="transmembrane region" description="Helical" evidence="2">
    <location>
        <begin position="447"/>
        <end position="467"/>
    </location>
</feature>
<feature type="transmembrane region" description="Helical" evidence="2">
    <location>
        <begin position="126"/>
        <end position="159"/>
    </location>
</feature>
<evidence type="ECO:0000256" key="2">
    <source>
        <dbReference type="SAM" id="Phobius"/>
    </source>
</evidence>
<feature type="transmembrane region" description="Helical" evidence="2">
    <location>
        <begin position="166"/>
        <end position="190"/>
    </location>
</feature>
<feature type="transmembrane region" description="Helical" evidence="2">
    <location>
        <begin position="228"/>
        <end position="250"/>
    </location>
</feature>
<gene>
    <name evidence="3" type="ORF">Aco04nite_81420</name>
</gene>
<evidence type="ECO:0000313" key="4">
    <source>
        <dbReference type="Proteomes" id="UP000680865"/>
    </source>
</evidence>
<reference evidence="3" key="1">
    <citation type="submission" date="2021-03" db="EMBL/GenBank/DDBJ databases">
        <title>Whole genome shotgun sequence of Actinoplanes consettensis NBRC 14913.</title>
        <authorList>
            <person name="Komaki H."/>
            <person name="Tamura T."/>
        </authorList>
    </citation>
    <scope>NUCLEOTIDE SEQUENCE</scope>
    <source>
        <strain evidence="3">NBRC 14913</strain>
    </source>
</reference>
<feature type="transmembrane region" description="Helical" evidence="2">
    <location>
        <begin position="585"/>
        <end position="603"/>
    </location>
</feature>
<dbReference type="RefSeq" id="WP_213002520.1">
    <property type="nucleotide sequence ID" value="NZ_BAAATW010000002.1"/>
</dbReference>
<feature type="transmembrane region" description="Helical" evidence="2">
    <location>
        <begin position="473"/>
        <end position="493"/>
    </location>
</feature>
<name>A0A919SZP2_9ACTN</name>
<proteinExistence type="predicted"/>
<feature type="region of interest" description="Disordered" evidence="1">
    <location>
        <begin position="611"/>
        <end position="633"/>
    </location>
</feature>
<feature type="transmembrane region" description="Helical" evidence="2">
    <location>
        <begin position="539"/>
        <end position="565"/>
    </location>
</feature>
<keyword evidence="2" id="KW-1133">Transmembrane helix</keyword>
<accession>A0A919SZP2</accession>
<feature type="transmembrane region" description="Helical" evidence="2">
    <location>
        <begin position="95"/>
        <end position="120"/>
    </location>
</feature>
<feature type="transmembrane region" description="Helical" evidence="2">
    <location>
        <begin position="56"/>
        <end position="74"/>
    </location>
</feature>
<dbReference type="Proteomes" id="UP000680865">
    <property type="component" value="Unassembled WGS sequence"/>
</dbReference>
<feature type="transmembrane region" description="Helical" evidence="2">
    <location>
        <begin position="370"/>
        <end position="389"/>
    </location>
</feature>
<feature type="transmembrane region" description="Helical" evidence="2">
    <location>
        <begin position="297"/>
        <end position="319"/>
    </location>
</feature>
<evidence type="ECO:0008006" key="5">
    <source>
        <dbReference type="Google" id="ProtNLM"/>
    </source>
</evidence>
<dbReference type="AlphaFoldDB" id="A0A919SZP2"/>
<comment type="caution">
    <text evidence="3">The sequence shown here is derived from an EMBL/GenBank/DDBJ whole genome shotgun (WGS) entry which is preliminary data.</text>
</comment>
<keyword evidence="2" id="KW-0472">Membrane</keyword>
<sequence>MAGTLIRMKLAVIRHSMTGNKLFLMIAGGIIGLALALGTVMFAVIDFGADGVRGDLLGGLYLLWTLGWLIGPLWSGTTVLRAEQFALLGLPRWRLASGLLAAGFAGITTAVTLLALLGLIGYGARLGVAAALVAVPAVVLHLVVLVLLAQVSAAVFGFVSRLRTGAVVTGAVFSGFLVLAQSGWMVVLAIQVNGVFDDGFPGWFAGGVRALPSGWGLAAVEAAGRGDWLRVAACLAGYVVLGLLLLAAWMRSLATPRRARALIRGSRDVGPAARGVFAGPVGAVARKELYTWWRDPLRIQSIAVAVCWAVFTAVLPVTFGTTVALPWTAPGIALMAAVTASNSYAQDGTALWMSLLTGSERADIRGRQRAFLLIYGPITVVVAVVTLLISGLSWAWPWVIAVLPATLGGSAGLFAVVAVALASPGPDAHKRPSDPLAQGDTTTTNNVTFWAALLPPVPPLAVLGLGLLTGSTVLLWAAVPVGLATGVVLYRWLGGLAARRLHARGPELLHLLRSGRPATVVTGPGGRVTVKIEISRVRYLWSTLGWTVGTLALFPQGLVPVILVISGAETRSWFAAMYLPEALRWPGGLLMMVLGGYLIYVAIRVVMPPKPSPAEAGTHPTPDSEPVGAQPRG</sequence>
<evidence type="ECO:0000313" key="3">
    <source>
        <dbReference type="EMBL" id="GIM82426.1"/>
    </source>
</evidence>
<feature type="transmembrane region" description="Helical" evidence="2">
    <location>
        <begin position="21"/>
        <end position="44"/>
    </location>
</feature>
<keyword evidence="4" id="KW-1185">Reference proteome</keyword>
<protein>
    <recommendedName>
        <fullName evidence="5">ABC-2 type transport system permease protein</fullName>
    </recommendedName>
</protein>
<dbReference type="EMBL" id="BOQP01000051">
    <property type="protein sequence ID" value="GIM82426.1"/>
    <property type="molecule type" value="Genomic_DNA"/>
</dbReference>
<feature type="transmembrane region" description="Helical" evidence="2">
    <location>
        <begin position="395"/>
        <end position="422"/>
    </location>
</feature>